<accession>A0A255ZN39</accession>
<evidence type="ECO:0008006" key="4">
    <source>
        <dbReference type="Google" id="ProtNLM"/>
    </source>
</evidence>
<proteinExistence type="predicted"/>
<keyword evidence="1" id="KW-0732">Signal</keyword>
<evidence type="ECO:0000313" key="2">
    <source>
        <dbReference type="EMBL" id="OYQ42918.1"/>
    </source>
</evidence>
<organism evidence="2 3">
    <name type="scientific">Flavobacterium aurantiibacter</name>
    <dbReference type="NCBI Taxonomy" id="2023067"/>
    <lineage>
        <taxon>Bacteria</taxon>
        <taxon>Pseudomonadati</taxon>
        <taxon>Bacteroidota</taxon>
        <taxon>Flavobacteriia</taxon>
        <taxon>Flavobacteriales</taxon>
        <taxon>Flavobacteriaceae</taxon>
        <taxon>Flavobacterium</taxon>
    </lineage>
</organism>
<protein>
    <recommendedName>
        <fullName evidence="4">Lipocalin-like domain-containing protein</fullName>
    </recommendedName>
</protein>
<dbReference type="Proteomes" id="UP000216035">
    <property type="component" value="Unassembled WGS sequence"/>
</dbReference>
<sequence length="174" mass="19421">MKSNIFFLLILGFVCSLTVYSQTNDPVNAPFVGTWNYQNGNQIFQLIIWEDPEPDLNDGSYCLRGHYKMIDLSSGNPTVIYKSDSDAPVGLKWPSAFIGHVFSGNIFGATFHEIHSGSSFLYGDLSIRLLDVCPTCPAKISFNLVKEKGIRFYDVGEPIISDFVVPNNIELTKQ</sequence>
<feature type="chain" id="PRO_5013304874" description="Lipocalin-like domain-containing protein" evidence="1">
    <location>
        <begin position="22"/>
        <end position="174"/>
    </location>
</feature>
<evidence type="ECO:0000256" key="1">
    <source>
        <dbReference type="SAM" id="SignalP"/>
    </source>
</evidence>
<comment type="caution">
    <text evidence="2">The sequence shown here is derived from an EMBL/GenBank/DDBJ whole genome shotgun (WGS) entry which is preliminary data.</text>
</comment>
<dbReference type="RefSeq" id="WP_094486857.1">
    <property type="nucleotide sequence ID" value="NZ_NOXX01000209.1"/>
</dbReference>
<evidence type="ECO:0000313" key="3">
    <source>
        <dbReference type="Proteomes" id="UP000216035"/>
    </source>
</evidence>
<dbReference type="EMBL" id="NOXX01000209">
    <property type="protein sequence ID" value="OYQ42918.1"/>
    <property type="molecule type" value="Genomic_DNA"/>
</dbReference>
<dbReference type="OrthoDB" id="1261237at2"/>
<feature type="signal peptide" evidence="1">
    <location>
        <begin position="1"/>
        <end position="21"/>
    </location>
</feature>
<reference evidence="2 3" key="1">
    <citation type="submission" date="2017-07" db="EMBL/GenBank/DDBJ databases">
        <title>Flavobacterium cyanobacteriorum sp. nov., isolated from cyanobacterial aggregates in a eutrophic lake.</title>
        <authorList>
            <person name="Cai H."/>
        </authorList>
    </citation>
    <scope>NUCLEOTIDE SEQUENCE [LARGE SCALE GENOMIC DNA]</scope>
    <source>
        <strain evidence="2 3">TH167</strain>
    </source>
</reference>
<gene>
    <name evidence="2" type="ORF">CHX27_11125</name>
</gene>
<keyword evidence="3" id="KW-1185">Reference proteome</keyword>
<name>A0A255ZN39_9FLAO</name>
<dbReference type="AlphaFoldDB" id="A0A255ZN39"/>